<evidence type="ECO:0000313" key="4">
    <source>
        <dbReference type="EMBL" id="OCT97073.1"/>
    </source>
</evidence>
<feature type="compositionally biased region" description="Polar residues" evidence="1">
    <location>
        <begin position="364"/>
        <end position="377"/>
    </location>
</feature>
<dbReference type="OMA" id="HEAKHCH"/>
<dbReference type="PANTHER" id="PTHR22910">
    <property type="entry name" value="PROTEIN MGARP"/>
    <property type="match status" value="1"/>
</dbReference>
<dbReference type="AlphaFoldDB" id="A0A974DSA1"/>
<gene>
    <name evidence="4" type="ORF">XELAEV_18009295mg</name>
</gene>
<dbReference type="GO" id="GO:0005741">
    <property type="term" value="C:mitochondrial outer membrane"/>
    <property type="evidence" value="ECO:0007669"/>
    <property type="project" value="TreeGrafter"/>
</dbReference>
<organism evidence="4 5">
    <name type="scientific">Xenopus laevis</name>
    <name type="common">African clawed frog</name>
    <dbReference type="NCBI Taxonomy" id="8355"/>
    <lineage>
        <taxon>Eukaryota</taxon>
        <taxon>Metazoa</taxon>
        <taxon>Chordata</taxon>
        <taxon>Craniata</taxon>
        <taxon>Vertebrata</taxon>
        <taxon>Euteleostomi</taxon>
        <taxon>Amphibia</taxon>
        <taxon>Batrachia</taxon>
        <taxon>Anura</taxon>
        <taxon>Pipoidea</taxon>
        <taxon>Pipidae</taxon>
        <taxon>Xenopodinae</taxon>
        <taxon>Xenopus</taxon>
        <taxon>Xenopus</taxon>
    </lineage>
</organism>
<evidence type="ECO:0000259" key="3">
    <source>
        <dbReference type="Pfam" id="PF14962"/>
    </source>
</evidence>
<reference evidence="5" key="1">
    <citation type="journal article" date="2016" name="Nature">
        <title>Genome evolution in the allotetraploid frog Xenopus laevis.</title>
        <authorList>
            <person name="Session A.M."/>
            <person name="Uno Y."/>
            <person name="Kwon T."/>
            <person name="Chapman J.A."/>
            <person name="Toyoda A."/>
            <person name="Takahashi S."/>
            <person name="Fukui A."/>
            <person name="Hikosaka A."/>
            <person name="Suzuki A."/>
            <person name="Kondo M."/>
            <person name="van Heeringen S.J."/>
            <person name="Quigley I."/>
            <person name="Heinz S."/>
            <person name="Ogino H."/>
            <person name="Ochi H."/>
            <person name="Hellsten U."/>
            <person name="Lyons J.B."/>
            <person name="Simakov O."/>
            <person name="Putnam N."/>
            <person name="Stites J."/>
            <person name="Kuroki Y."/>
            <person name="Tanaka T."/>
            <person name="Michiue T."/>
            <person name="Watanabe M."/>
            <person name="Bogdanovic O."/>
            <person name="Lister R."/>
            <person name="Georgiou G."/>
            <person name="Paranjpe S.S."/>
            <person name="van Kruijsbergen I."/>
            <person name="Shu S."/>
            <person name="Carlson J."/>
            <person name="Kinoshita T."/>
            <person name="Ohta Y."/>
            <person name="Mawaribuchi S."/>
            <person name="Jenkins J."/>
            <person name="Grimwood J."/>
            <person name="Schmutz J."/>
            <person name="Mitros T."/>
            <person name="Mozaffari S.V."/>
            <person name="Suzuki Y."/>
            <person name="Haramoto Y."/>
            <person name="Yamamoto T.S."/>
            <person name="Takagi C."/>
            <person name="Heald R."/>
            <person name="Miller K."/>
            <person name="Haudenschild C."/>
            <person name="Kitzman J."/>
            <person name="Nakayama T."/>
            <person name="Izutsu Y."/>
            <person name="Robert J."/>
            <person name="Fortriede J."/>
            <person name="Burns K."/>
            <person name="Lotay V."/>
            <person name="Karimi K."/>
            <person name="Yasuoka Y."/>
            <person name="Dichmann D.S."/>
            <person name="Flajnik M.F."/>
            <person name="Houston D.W."/>
            <person name="Shendure J."/>
            <person name="DuPasquier L."/>
            <person name="Vize P.D."/>
            <person name="Zorn A.M."/>
            <person name="Ito M."/>
            <person name="Marcotte E.M."/>
            <person name="Wallingford J.B."/>
            <person name="Ito Y."/>
            <person name="Asashima M."/>
            <person name="Ueno N."/>
            <person name="Matsuda Y."/>
            <person name="Veenstra G.J."/>
            <person name="Fujiyama A."/>
            <person name="Harland R.M."/>
            <person name="Taira M."/>
            <person name="Rokhsar D.S."/>
        </authorList>
    </citation>
    <scope>NUCLEOTIDE SEQUENCE [LARGE SCALE GENOMIC DNA]</scope>
    <source>
        <strain evidence="5">J</strain>
    </source>
</reference>
<dbReference type="InterPro" id="IPR026093">
    <property type="entry name" value="MGARP"/>
</dbReference>
<name>A0A974DSA1_XENLA</name>
<dbReference type="Pfam" id="PF14962">
    <property type="entry name" value="AIF-MLS"/>
    <property type="match status" value="1"/>
</dbReference>
<accession>A0A974DSA1</accession>
<feature type="region of interest" description="Disordered" evidence="1">
    <location>
        <begin position="85"/>
        <end position="109"/>
    </location>
</feature>
<feature type="transmembrane region" description="Helical" evidence="2">
    <location>
        <begin position="48"/>
        <end position="67"/>
    </location>
</feature>
<dbReference type="PANTHER" id="PTHR22910:SF6">
    <property type="entry name" value="PROTEIN MGARP"/>
    <property type="match status" value="1"/>
</dbReference>
<evidence type="ECO:0000256" key="1">
    <source>
        <dbReference type="SAM" id="MobiDB-lite"/>
    </source>
</evidence>
<dbReference type="Proteomes" id="UP000694892">
    <property type="component" value="Chromosome 1S"/>
</dbReference>
<protein>
    <recommendedName>
        <fullName evidence="3">Protein MGARP N-terminal domain-containing protein</fullName>
    </recommendedName>
</protein>
<evidence type="ECO:0000256" key="2">
    <source>
        <dbReference type="SAM" id="Phobius"/>
    </source>
</evidence>
<keyword evidence="2" id="KW-1133">Transmembrane helix</keyword>
<dbReference type="GO" id="GO:1904115">
    <property type="term" value="C:axon cytoplasm"/>
    <property type="evidence" value="ECO:0007669"/>
    <property type="project" value="GOC"/>
</dbReference>
<dbReference type="EMBL" id="CM004467">
    <property type="protein sequence ID" value="OCT97073.1"/>
    <property type="molecule type" value="Genomic_DNA"/>
</dbReference>
<dbReference type="InterPro" id="IPR032773">
    <property type="entry name" value="MGARP_N"/>
</dbReference>
<keyword evidence="2" id="KW-0812">Transmembrane</keyword>
<proteinExistence type="predicted"/>
<feature type="region of interest" description="Disordered" evidence="1">
    <location>
        <begin position="344"/>
        <end position="377"/>
    </location>
</feature>
<feature type="domain" description="Protein MGARP N-terminal" evidence="3">
    <location>
        <begin position="1"/>
        <end position="190"/>
    </location>
</feature>
<evidence type="ECO:0000313" key="5">
    <source>
        <dbReference type="Proteomes" id="UP000694892"/>
    </source>
</evidence>
<sequence>MYLCRTAWQKLAPVARNSGAAAALLRDAPARQMSSGSVTGSSGSSLPYTLFVCAAVAGGGIYVYSTLTRDQARFQDRHEYINSRPKPEIATKPWPPQGEAESGGMSDSTEEAAVLAEAVVVAVEEIDGQETSPTAPLLTEDALPEEEPIAAELEAAPLQVRALKVRRLTFSNISKDTEEAAVPTQTVAAAAEDIQGPDAILTSPLENADAILTSPLENTDAILTSPLENTDAILTSPLENTDAILASPLENTLLEEKEVPIATEKVASMEAVSAFVKPEVKAEALMNVETLEVPISTEPTVGLESVSVQDQNTGTIVAASAEESSPALGEISINIPEELAAAAAAEDWSELSSHKPGEAGEETVQATTGNPEVAQTE</sequence>
<dbReference type="GO" id="GO:0008089">
    <property type="term" value="P:anterograde axonal transport"/>
    <property type="evidence" value="ECO:0007669"/>
    <property type="project" value="InterPro"/>
</dbReference>
<keyword evidence="2" id="KW-0472">Membrane</keyword>